<protein>
    <submittedName>
        <fullName evidence="3">Predicted phosphodiesterase</fullName>
    </submittedName>
</protein>
<dbReference type="Gene3D" id="3.60.21.10">
    <property type="match status" value="1"/>
</dbReference>
<keyword evidence="4" id="KW-1185">Reference proteome</keyword>
<dbReference type="Pfam" id="PF12850">
    <property type="entry name" value="Metallophos_2"/>
    <property type="match status" value="1"/>
</dbReference>
<gene>
    <name evidence="3" type="ORF">SAMN04488082_102209</name>
</gene>
<dbReference type="InterPro" id="IPR029052">
    <property type="entry name" value="Metallo-depent_PP-like"/>
</dbReference>
<dbReference type="GO" id="GO:0005737">
    <property type="term" value="C:cytoplasm"/>
    <property type="evidence" value="ECO:0007669"/>
    <property type="project" value="TreeGrafter"/>
</dbReference>
<dbReference type="InterPro" id="IPR024654">
    <property type="entry name" value="Calcineurin-like_PHP_lpxH"/>
</dbReference>
<accession>A0A1I3Q4J7</accession>
<dbReference type="InterPro" id="IPR050126">
    <property type="entry name" value="Ap4A_hydrolase"/>
</dbReference>
<dbReference type="RefSeq" id="WP_092372677.1">
    <property type="nucleotide sequence ID" value="NZ_FORX01000002.1"/>
</dbReference>
<dbReference type="InterPro" id="IPR011152">
    <property type="entry name" value="Pesterase_MJ0912"/>
</dbReference>
<reference evidence="4" key="1">
    <citation type="submission" date="2016-10" db="EMBL/GenBank/DDBJ databases">
        <authorList>
            <person name="Varghese N."/>
            <person name="Submissions S."/>
        </authorList>
    </citation>
    <scope>NUCLEOTIDE SEQUENCE [LARGE SCALE GENOMIC DNA]</scope>
    <source>
        <strain evidence="4">DSM 5918</strain>
    </source>
</reference>
<feature type="domain" description="Calcineurin-like phosphoesterase" evidence="2">
    <location>
        <begin position="1"/>
        <end position="206"/>
    </location>
</feature>
<dbReference type="EMBL" id="FORX01000002">
    <property type="protein sequence ID" value="SFJ28609.1"/>
    <property type="molecule type" value="Genomic_DNA"/>
</dbReference>
<proteinExistence type="inferred from homology"/>
<dbReference type="Proteomes" id="UP000198635">
    <property type="component" value="Unassembled WGS sequence"/>
</dbReference>
<dbReference type="PANTHER" id="PTHR42850:SF2">
    <property type="entry name" value="BLL5683 PROTEIN"/>
    <property type="match status" value="1"/>
</dbReference>
<evidence type="ECO:0000256" key="1">
    <source>
        <dbReference type="ARBA" id="ARBA00008950"/>
    </source>
</evidence>
<organism evidence="3 4">
    <name type="scientific">Desulfomicrobium apsheronum</name>
    <dbReference type="NCBI Taxonomy" id="52560"/>
    <lineage>
        <taxon>Bacteria</taxon>
        <taxon>Pseudomonadati</taxon>
        <taxon>Thermodesulfobacteriota</taxon>
        <taxon>Desulfovibrionia</taxon>
        <taxon>Desulfovibrionales</taxon>
        <taxon>Desulfomicrobiaceae</taxon>
        <taxon>Desulfomicrobium</taxon>
    </lineage>
</organism>
<evidence type="ECO:0000259" key="2">
    <source>
        <dbReference type="Pfam" id="PF12850"/>
    </source>
</evidence>
<evidence type="ECO:0000313" key="4">
    <source>
        <dbReference type="Proteomes" id="UP000198635"/>
    </source>
</evidence>
<dbReference type="OrthoDB" id="9813918at2"/>
<evidence type="ECO:0000313" key="3">
    <source>
        <dbReference type="EMBL" id="SFJ28609.1"/>
    </source>
</evidence>
<dbReference type="SUPFAM" id="SSF56300">
    <property type="entry name" value="Metallo-dependent phosphatases"/>
    <property type="match status" value="1"/>
</dbReference>
<name>A0A1I3Q4J7_9BACT</name>
<comment type="similarity">
    <text evidence="1">Belongs to the metallophosphoesterase superfamily. YfcE family.</text>
</comment>
<dbReference type="AlphaFoldDB" id="A0A1I3Q4J7"/>
<dbReference type="PANTHER" id="PTHR42850">
    <property type="entry name" value="METALLOPHOSPHOESTERASE"/>
    <property type="match status" value="1"/>
</dbReference>
<dbReference type="STRING" id="52560.SAMN04488082_102209"/>
<sequence length="239" mass="26467">MLVAILSDIHGNIEALDAVWQDMAPLPVERIVSLGDVVGYGPNPEEAVISVREHDVVCCMGNHELGIVNATERAWFNSTAQKGLGLTASLLSSESLHYIGSLPRFLCHAGARFVHGFPPDSVTTYLFQVDDAALERWFAQGEALTFVGHTHELGLVGWDGTEVVRKDLGRERFMLDGNPCVINAGSVGQPRDGNNNAKYLLWNTQTGLIEVRFVPYDIERTVAKIRERGFPDFYATRLW</sequence>
<dbReference type="GO" id="GO:0016791">
    <property type="term" value="F:phosphatase activity"/>
    <property type="evidence" value="ECO:0007669"/>
    <property type="project" value="TreeGrafter"/>
</dbReference>
<dbReference type="PIRSF" id="PIRSF000883">
    <property type="entry name" value="Pesterase_MJ0912"/>
    <property type="match status" value="1"/>
</dbReference>